<sequence>MAPLNWMSLLNMFIIIFIMYMCMNYYTYMNQSSQFFLTNSNPYKYWKW</sequence>
<keyword evidence="1" id="KW-0472">Membrane</keyword>
<reference evidence="2" key="1">
    <citation type="submission" date="2015-09" db="EMBL/GenBank/DDBJ databases">
        <title>Staphyliniformia phylogenetics from de novo mitogenomic assemblies.</title>
        <authorList>
            <person name="Favreau E.A."/>
            <person name="Linard B."/>
            <person name="Vogler A.P."/>
        </authorList>
    </citation>
    <scope>NUCLEOTIDE SEQUENCE</scope>
</reference>
<protein>
    <submittedName>
        <fullName evidence="2">ATP synthase F0 subunit 8</fullName>
    </submittedName>
</protein>
<organism evidence="2">
    <name type="scientific">Lucifotychus sp. 1 EF-2015</name>
    <dbReference type="NCBI Taxonomy" id="1756870"/>
    <lineage>
        <taxon>Eukaryota</taxon>
        <taxon>Metazoa</taxon>
        <taxon>Ecdysozoa</taxon>
        <taxon>Arthropoda</taxon>
        <taxon>Hexapoda</taxon>
        <taxon>Insecta</taxon>
        <taxon>Pterygota</taxon>
        <taxon>Neoptera</taxon>
        <taxon>Endopterygota</taxon>
        <taxon>Coleoptera</taxon>
        <taxon>Polyphaga</taxon>
        <taxon>Staphyliniformia</taxon>
        <taxon>Staphylinidae</taxon>
        <taxon>Omaliinae group</taxon>
        <taxon>Pselaphinae</taxon>
        <taxon>Lucifotychus</taxon>
    </lineage>
</organism>
<dbReference type="EMBL" id="KT780656">
    <property type="protein sequence ID" value="ALO70678.1"/>
    <property type="molecule type" value="Genomic_DNA"/>
</dbReference>
<keyword evidence="1" id="KW-1133">Transmembrane helix</keyword>
<proteinExistence type="predicted"/>
<keyword evidence="2" id="KW-0496">Mitochondrion</keyword>
<accession>A0A0S2M7L1</accession>
<evidence type="ECO:0000256" key="1">
    <source>
        <dbReference type="SAM" id="Phobius"/>
    </source>
</evidence>
<gene>
    <name evidence="2" type="primary">atp8</name>
</gene>
<dbReference type="AlphaFoldDB" id="A0A0S2M7L1"/>
<keyword evidence="1" id="KW-0812">Transmembrane</keyword>
<geneLocation type="mitochondrion" evidence="2"/>
<name>A0A0S2M7L1_9COLE</name>
<evidence type="ECO:0000313" key="2">
    <source>
        <dbReference type="EMBL" id="ALO70678.1"/>
    </source>
</evidence>
<feature type="transmembrane region" description="Helical" evidence="1">
    <location>
        <begin position="6"/>
        <end position="26"/>
    </location>
</feature>